<evidence type="ECO:0000313" key="3">
    <source>
        <dbReference type="Proteomes" id="UP001212997"/>
    </source>
</evidence>
<feature type="region of interest" description="Disordered" evidence="1">
    <location>
        <begin position="175"/>
        <end position="197"/>
    </location>
</feature>
<dbReference type="Proteomes" id="UP001212997">
    <property type="component" value="Unassembled WGS sequence"/>
</dbReference>
<gene>
    <name evidence="2" type="ORF">NLI96_g5029</name>
</gene>
<evidence type="ECO:0000313" key="2">
    <source>
        <dbReference type="EMBL" id="KAJ3485363.1"/>
    </source>
</evidence>
<proteinExistence type="predicted"/>
<dbReference type="EMBL" id="JANAWD010000156">
    <property type="protein sequence ID" value="KAJ3485363.1"/>
    <property type="molecule type" value="Genomic_DNA"/>
</dbReference>
<organism evidence="2 3">
    <name type="scientific">Meripilus lineatus</name>
    <dbReference type="NCBI Taxonomy" id="2056292"/>
    <lineage>
        <taxon>Eukaryota</taxon>
        <taxon>Fungi</taxon>
        <taxon>Dikarya</taxon>
        <taxon>Basidiomycota</taxon>
        <taxon>Agaricomycotina</taxon>
        <taxon>Agaricomycetes</taxon>
        <taxon>Polyporales</taxon>
        <taxon>Meripilaceae</taxon>
        <taxon>Meripilus</taxon>
    </lineage>
</organism>
<reference evidence="2" key="1">
    <citation type="submission" date="2022-07" db="EMBL/GenBank/DDBJ databases">
        <title>Genome Sequence of Physisporinus lineatus.</title>
        <authorList>
            <person name="Buettner E."/>
        </authorList>
    </citation>
    <scope>NUCLEOTIDE SEQUENCE</scope>
    <source>
        <strain evidence="2">VT162</strain>
    </source>
</reference>
<feature type="region of interest" description="Disordered" evidence="1">
    <location>
        <begin position="14"/>
        <end position="149"/>
    </location>
</feature>
<protein>
    <submittedName>
        <fullName evidence="2">Uncharacterized protein</fullName>
    </submittedName>
</protein>
<keyword evidence="3" id="KW-1185">Reference proteome</keyword>
<accession>A0AAD5V941</accession>
<name>A0AAD5V941_9APHY</name>
<dbReference type="AlphaFoldDB" id="A0AAD5V941"/>
<feature type="compositionally biased region" description="Low complexity" evidence="1">
    <location>
        <begin position="34"/>
        <end position="57"/>
    </location>
</feature>
<comment type="caution">
    <text evidence="2">The sequence shown here is derived from an EMBL/GenBank/DDBJ whole genome shotgun (WGS) entry which is preliminary data.</text>
</comment>
<evidence type="ECO:0000256" key="1">
    <source>
        <dbReference type="SAM" id="MobiDB-lite"/>
    </source>
</evidence>
<sequence length="282" mass="30921">MTALPSFVELMASLGLDGSPKPEERPLPHHHSRSSSYSSISSVASRSSSNHSSSNLSPYRNGSPAIVIEQTDSPTTATPRDWEMERRRSRTRYSPYSPPISHTRRGSMPAITGDEEDGPSRALSSSPCPPLPQRSIGRRSSALGLTTTHSRRPEKLSLVDADLLGNTPISTFVRRRTPQSSPISPTFPHRKRSSSPSHPVIIPQLPTFVFPPAPMIVGNVSSDTEDEDSNMNSDSSFGIESHPKNLSIRKLRSARHSDSNIASLRRSQTLENQLHHRITPVA</sequence>
<feature type="region of interest" description="Disordered" evidence="1">
    <location>
        <begin position="219"/>
        <end position="242"/>
    </location>
</feature>